<feature type="transmembrane region" description="Helical" evidence="1">
    <location>
        <begin position="80"/>
        <end position="102"/>
    </location>
</feature>
<gene>
    <name evidence="2" type="ORF">HNQ61_001443</name>
</gene>
<keyword evidence="1" id="KW-0812">Transmembrane</keyword>
<dbReference type="RefSeq" id="WP_170036046.1">
    <property type="nucleotide sequence ID" value="NZ_JABDTL010000002.1"/>
</dbReference>
<evidence type="ECO:0000313" key="2">
    <source>
        <dbReference type="EMBL" id="MBB6069826.1"/>
    </source>
</evidence>
<feature type="transmembrane region" description="Helical" evidence="1">
    <location>
        <begin position="12"/>
        <end position="28"/>
    </location>
</feature>
<evidence type="ECO:0000256" key="1">
    <source>
        <dbReference type="SAM" id="Phobius"/>
    </source>
</evidence>
<dbReference type="Proteomes" id="UP000582837">
    <property type="component" value="Unassembled WGS sequence"/>
</dbReference>
<accession>A0A841GXB4</accession>
<dbReference type="AlphaFoldDB" id="A0A841GXB4"/>
<sequence>MTPVPDIDWTPELILGLGFFLGGCLAGWRNRLTLRASVVDRIDLRPGQSPYRDASFFWQRDVLQPRNYRDGRGAYWIRRWVLLMLVQLDCWLIAFMLFSPVVS</sequence>
<reference evidence="2 3" key="1">
    <citation type="submission" date="2020-08" db="EMBL/GenBank/DDBJ databases">
        <title>Genomic Encyclopedia of Type Strains, Phase IV (KMG-IV): sequencing the most valuable type-strain genomes for metagenomic binning, comparative biology and taxonomic classification.</title>
        <authorList>
            <person name="Goeker M."/>
        </authorList>
    </citation>
    <scope>NUCLEOTIDE SEQUENCE [LARGE SCALE GENOMIC DNA]</scope>
    <source>
        <strain evidence="2 3">DSM 29007</strain>
    </source>
</reference>
<comment type="caution">
    <text evidence="2">The sequence shown here is derived from an EMBL/GenBank/DDBJ whole genome shotgun (WGS) entry which is preliminary data.</text>
</comment>
<dbReference type="EMBL" id="JACHIA010000003">
    <property type="protein sequence ID" value="MBB6069826.1"/>
    <property type="molecule type" value="Genomic_DNA"/>
</dbReference>
<name>A0A841GXB4_9BACT</name>
<proteinExistence type="predicted"/>
<keyword evidence="3" id="KW-1185">Reference proteome</keyword>
<keyword evidence="1" id="KW-1133">Transmembrane helix</keyword>
<organism evidence="2 3">
    <name type="scientific">Longimicrobium terrae</name>
    <dbReference type="NCBI Taxonomy" id="1639882"/>
    <lineage>
        <taxon>Bacteria</taxon>
        <taxon>Pseudomonadati</taxon>
        <taxon>Gemmatimonadota</taxon>
        <taxon>Longimicrobiia</taxon>
        <taxon>Longimicrobiales</taxon>
        <taxon>Longimicrobiaceae</taxon>
        <taxon>Longimicrobium</taxon>
    </lineage>
</organism>
<keyword evidence="1" id="KW-0472">Membrane</keyword>
<protein>
    <submittedName>
        <fullName evidence="2">Uncharacterized protein</fullName>
    </submittedName>
</protein>
<evidence type="ECO:0000313" key="3">
    <source>
        <dbReference type="Proteomes" id="UP000582837"/>
    </source>
</evidence>